<protein>
    <submittedName>
        <fullName evidence="1">Uncharacterized protein</fullName>
    </submittedName>
</protein>
<dbReference type="Proteomes" id="UP000821845">
    <property type="component" value="Chromosome 5"/>
</dbReference>
<reference evidence="1" key="1">
    <citation type="submission" date="2020-05" db="EMBL/GenBank/DDBJ databases">
        <title>Large-scale comparative analyses of tick genomes elucidate their genetic diversity and vector capacities.</title>
        <authorList>
            <person name="Jia N."/>
            <person name="Wang J."/>
            <person name="Shi W."/>
            <person name="Du L."/>
            <person name="Sun Y."/>
            <person name="Zhan W."/>
            <person name="Jiang J."/>
            <person name="Wang Q."/>
            <person name="Zhang B."/>
            <person name="Ji P."/>
            <person name="Sakyi L.B."/>
            <person name="Cui X."/>
            <person name="Yuan T."/>
            <person name="Jiang B."/>
            <person name="Yang W."/>
            <person name="Lam T.T.-Y."/>
            <person name="Chang Q."/>
            <person name="Ding S."/>
            <person name="Wang X."/>
            <person name="Zhu J."/>
            <person name="Ruan X."/>
            <person name="Zhao L."/>
            <person name="Wei J."/>
            <person name="Que T."/>
            <person name="Du C."/>
            <person name="Cheng J."/>
            <person name="Dai P."/>
            <person name="Han X."/>
            <person name="Huang E."/>
            <person name="Gao Y."/>
            <person name="Liu J."/>
            <person name="Shao H."/>
            <person name="Ye R."/>
            <person name="Li L."/>
            <person name="Wei W."/>
            <person name="Wang X."/>
            <person name="Wang C."/>
            <person name="Yang T."/>
            <person name="Huo Q."/>
            <person name="Li W."/>
            <person name="Guo W."/>
            <person name="Chen H."/>
            <person name="Zhou L."/>
            <person name="Ni X."/>
            <person name="Tian J."/>
            <person name="Zhou Y."/>
            <person name="Sheng Y."/>
            <person name="Liu T."/>
            <person name="Pan Y."/>
            <person name="Xia L."/>
            <person name="Li J."/>
            <person name="Zhao F."/>
            <person name="Cao W."/>
        </authorList>
    </citation>
    <scope>NUCLEOTIDE SEQUENCE</scope>
    <source>
        <strain evidence="1">Hyas-2018</strain>
    </source>
</reference>
<name>A0ACB7S8X2_HYAAI</name>
<accession>A0ACB7S8X2</accession>
<keyword evidence="2" id="KW-1185">Reference proteome</keyword>
<comment type="caution">
    <text evidence="1">The sequence shown here is derived from an EMBL/GenBank/DDBJ whole genome shotgun (WGS) entry which is preliminary data.</text>
</comment>
<organism evidence="1 2">
    <name type="scientific">Hyalomma asiaticum</name>
    <name type="common">Tick</name>
    <dbReference type="NCBI Taxonomy" id="266040"/>
    <lineage>
        <taxon>Eukaryota</taxon>
        <taxon>Metazoa</taxon>
        <taxon>Ecdysozoa</taxon>
        <taxon>Arthropoda</taxon>
        <taxon>Chelicerata</taxon>
        <taxon>Arachnida</taxon>
        <taxon>Acari</taxon>
        <taxon>Parasitiformes</taxon>
        <taxon>Ixodida</taxon>
        <taxon>Ixodoidea</taxon>
        <taxon>Ixodidae</taxon>
        <taxon>Hyalomminae</taxon>
        <taxon>Hyalomma</taxon>
    </lineage>
</organism>
<dbReference type="EMBL" id="CM023485">
    <property type="protein sequence ID" value="KAH6931318.1"/>
    <property type="molecule type" value="Genomic_DNA"/>
</dbReference>
<evidence type="ECO:0000313" key="1">
    <source>
        <dbReference type="EMBL" id="KAH6931318.1"/>
    </source>
</evidence>
<evidence type="ECO:0000313" key="2">
    <source>
        <dbReference type="Proteomes" id="UP000821845"/>
    </source>
</evidence>
<gene>
    <name evidence="1" type="ORF">HPB50_023518</name>
</gene>
<proteinExistence type="predicted"/>
<sequence length="163" mass="18184">MAKPLMTRRRSLFGDTETLRQDPRCLHRQSRRCSSWPTESRRSFVGRPGKRGAAAPPSPTVIVNIVVTSPKDDKPPAECADGSACGDRGSAPLREKGEFDRCSWHGNGFDRELHKGEMAREYTSFWHIESALPENVGHCEWSAPLSRTPLALVILPDLWTSLS</sequence>